<name>A0A822YAY7_NELNU</name>
<dbReference type="Proteomes" id="UP000607653">
    <property type="component" value="Unassembled WGS sequence"/>
</dbReference>
<proteinExistence type="predicted"/>
<organism evidence="1 2">
    <name type="scientific">Nelumbo nucifera</name>
    <name type="common">Sacred lotus</name>
    <dbReference type="NCBI Taxonomy" id="4432"/>
    <lineage>
        <taxon>Eukaryota</taxon>
        <taxon>Viridiplantae</taxon>
        <taxon>Streptophyta</taxon>
        <taxon>Embryophyta</taxon>
        <taxon>Tracheophyta</taxon>
        <taxon>Spermatophyta</taxon>
        <taxon>Magnoliopsida</taxon>
        <taxon>Proteales</taxon>
        <taxon>Nelumbonaceae</taxon>
        <taxon>Nelumbo</taxon>
    </lineage>
</organism>
<evidence type="ECO:0000313" key="2">
    <source>
        <dbReference type="Proteomes" id="UP000607653"/>
    </source>
</evidence>
<gene>
    <name evidence="1" type="ORF">HUJ06_029917</name>
</gene>
<dbReference type="EMBL" id="DUZY01000002">
    <property type="protein sequence ID" value="DAD28449.1"/>
    <property type="molecule type" value="Genomic_DNA"/>
</dbReference>
<keyword evidence="2" id="KW-1185">Reference proteome</keyword>
<protein>
    <submittedName>
        <fullName evidence="1">Uncharacterized protein</fullName>
    </submittedName>
</protein>
<accession>A0A822YAY7</accession>
<comment type="caution">
    <text evidence="1">The sequence shown here is derived from an EMBL/GenBank/DDBJ whole genome shotgun (WGS) entry which is preliminary data.</text>
</comment>
<evidence type="ECO:0000313" key="1">
    <source>
        <dbReference type="EMBL" id="DAD28449.1"/>
    </source>
</evidence>
<dbReference type="AlphaFoldDB" id="A0A822YAY7"/>
<sequence length="61" mass="7135">MDTHKLKLLEYPKGNTQLMDTDKEGFFVWFQSSEVGRINQVSKVFLSNSLSSCLEFREPFM</sequence>
<reference evidence="1 2" key="1">
    <citation type="journal article" date="2020" name="Mol. Biol. Evol.">
        <title>Distinct Expression and Methylation Patterns for Genes with Different Fates following a Single Whole-Genome Duplication in Flowering Plants.</title>
        <authorList>
            <person name="Shi T."/>
            <person name="Rahmani R.S."/>
            <person name="Gugger P.F."/>
            <person name="Wang M."/>
            <person name="Li H."/>
            <person name="Zhang Y."/>
            <person name="Li Z."/>
            <person name="Wang Q."/>
            <person name="Van de Peer Y."/>
            <person name="Marchal K."/>
            <person name="Chen J."/>
        </authorList>
    </citation>
    <scope>NUCLEOTIDE SEQUENCE [LARGE SCALE GENOMIC DNA]</scope>
    <source>
        <tissue evidence="1">Leaf</tissue>
    </source>
</reference>